<evidence type="ECO:0000256" key="4">
    <source>
        <dbReference type="ARBA" id="ARBA00022475"/>
    </source>
</evidence>
<evidence type="ECO:0000256" key="11">
    <source>
        <dbReference type="ARBA" id="ARBA00023136"/>
    </source>
</evidence>
<dbReference type="InterPro" id="IPR004358">
    <property type="entry name" value="Sig_transdc_His_kin-like_C"/>
</dbReference>
<keyword evidence="12" id="KW-1133">Transmembrane helix</keyword>
<dbReference type="GO" id="GO:0005524">
    <property type="term" value="F:ATP binding"/>
    <property type="evidence" value="ECO:0007669"/>
    <property type="project" value="UniProtKB-KW"/>
</dbReference>
<evidence type="ECO:0000256" key="7">
    <source>
        <dbReference type="ARBA" id="ARBA00022741"/>
    </source>
</evidence>
<dbReference type="SUPFAM" id="SSF55874">
    <property type="entry name" value="ATPase domain of HSP90 chaperone/DNA topoisomerase II/histidine kinase"/>
    <property type="match status" value="1"/>
</dbReference>
<evidence type="ECO:0000313" key="16">
    <source>
        <dbReference type="Proteomes" id="UP000297900"/>
    </source>
</evidence>
<evidence type="ECO:0000256" key="6">
    <source>
        <dbReference type="ARBA" id="ARBA00022679"/>
    </source>
</evidence>
<dbReference type="InterPro" id="IPR005467">
    <property type="entry name" value="His_kinase_dom"/>
</dbReference>
<evidence type="ECO:0000259" key="13">
    <source>
        <dbReference type="PROSITE" id="PS50109"/>
    </source>
</evidence>
<accession>A0A4Y8LRV7</accession>
<evidence type="ECO:0000313" key="15">
    <source>
        <dbReference type="EMBL" id="TFE22778.1"/>
    </source>
</evidence>
<dbReference type="InterPro" id="IPR003594">
    <property type="entry name" value="HATPase_dom"/>
</dbReference>
<dbReference type="CDD" id="cd06225">
    <property type="entry name" value="HAMP"/>
    <property type="match status" value="1"/>
</dbReference>
<comment type="subcellular location">
    <subcellularLocation>
        <location evidence="2">Cell membrane</location>
        <topology evidence="2">Multi-pass membrane protein</topology>
    </subcellularLocation>
</comment>
<name>A0A4Y8LRV7_9BACL</name>
<dbReference type="PROSITE" id="PS50885">
    <property type="entry name" value="HAMP"/>
    <property type="match status" value="1"/>
</dbReference>
<evidence type="ECO:0000256" key="5">
    <source>
        <dbReference type="ARBA" id="ARBA00022553"/>
    </source>
</evidence>
<dbReference type="Pfam" id="PF00672">
    <property type="entry name" value="HAMP"/>
    <property type="match status" value="1"/>
</dbReference>
<dbReference type="GO" id="GO:0000155">
    <property type="term" value="F:phosphorelay sensor kinase activity"/>
    <property type="evidence" value="ECO:0007669"/>
    <property type="project" value="InterPro"/>
</dbReference>
<keyword evidence="16" id="KW-1185">Reference proteome</keyword>
<keyword evidence="5" id="KW-0597">Phosphoprotein</keyword>
<protein>
    <recommendedName>
        <fullName evidence="3">histidine kinase</fullName>
        <ecNumber evidence="3">2.7.13.3</ecNumber>
    </recommendedName>
</protein>
<sequence>MKSFRSIHGRLFLIFLFSMLGLLLIVSLVYYQRASEQIRSKVSVIAEKNISQTVGLFDLMLKGYDTVTKSLNSNNELMRLLQNPSSDRTVEGVNLERRITDILGAIFYSRNDIVGIHIVTNRGKVFSFDRSVGAAVRDHSEKQWFTQLQQSTGEMIWLGVYPQSLMSGGIDRPVFAFGRQLFELSALKPIGIVLIETDADAIVSALSNAILGPGSSVIIQGHEGNEIIRTKMAENETVIVPPGWPGKLKNGEVSLTEREDAMITAARIRTADWTVIGVTPKRDLKLELRETQRFLLSVIIVLVIAATALATFVSRSFSSPFKRLIHQMKQVELGNFKGQVHVQSYQELNVLVGSFNRMVNQMDDLIERIKLASISEKNAQLQALQSQVNPHFLFNTLDMIYWMLDERENDRLGKVILALSHIFRYGSEWEEASRATLRRELDQLHHYLTIIQTRLGGRVRTEFEVEERWLDMEVPKMFLQPIVENAVKYGLEPLNRPGSLRISSNENDGRLEIIVEDNGVGMEEDTLRRLSHTLDDSSVLEFGRSDEAEESAGRKGIGLQNVNSRIRLMFGEGFGIRVDSRKNLGTTVIVTLPIPPERRQ</sequence>
<dbReference type="SMART" id="SM00304">
    <property type="entry name" value="HAMP"/>
    <property type="match status" value="1"/>
</dbReference>
<dbReference type="PROSITE" id="PS50109">
    <property type="entry name" value="HIS_KIN"/>
    <property type="match status" value="1"/>
</dbReference>
<dbReference type="OrthoDB" id="9776552at2"/>
<dbReference type="InterPro" id="IPR036890">
    <property type="entry name" value="HATPase_C_sf"/>
</dbReference>
<evidence type="ECO:0000256" key="12">
    <source>
        <dbReference type="SAM" id="Phobius"/>
    </source>
</evidence>
<keyword evidence="7" id="KW-0547">Nucleotide-binding</keyword>
<comment type="caution">
    <text evidence="15">The sequence shown here is derived from an EMBL/GenBank/DDBJ whole genome shotgun (WGS) entry which is preliminary data.</text>
</comment>
<dbReference type="EC" id="2.7.13.3" evidence="3"/>
<keyword evidence="12" id="KW-0812">Transmembrane</keyword>
<dbReference type="PANTHER" id="PTHR34220">
    <property type="entry name" value="SENSOR HISTIDINE KINASE YPDA"/>
    <property type="match status" value="1"/>
</dbReference>
<feature type="transmembrane region" description="Helical" evidence="12">
    <location>
        <begin position="12"/>
        <end position="31"/>
    </location>
</feature>
<dbReference type="PRINTS" id="PR00344">
    <property type="entry name" value="BCTRLSENSOR"/>
</dbReference>
<organism evidence="15 16">
    <name type="scientific">Cohnella luojiensis</name>
    <dbReference type="NCBI Taxonomy" id="652876"/>
    <lineage>
        <taxon>Bacteria</taxon>
        <taxon>Bacillati</taxon>
        <taxon>Bacillota</taxon>
        <taxon>Bacilli</taxon>
        <taxon>Bacillales</taxon>
        <taxon>Paenibacillaceae</taxon>
        <taxon>Cohnella</taxon>
    </lineage>
</organism>
<keyword evidence="10" id="KW-0902">Two-component regulatory system</keyword>
<evidence type="ECO:0000256" key="1">
    <source>
        <dbReference type="ARBA" id="ARBA00000085"/>
    </source>
</evidence>
<reference evidence="15 16" key="1">
    <citation type="submission" date="2019-03" db="EMBL/GenBank/DDBJ databases">
        <title>Cohnella endophytica sp. nov., a novel endophytic bacterium isolated from bark of Sonneratia apetala.</title>
        <authorList>
            <person name="Tuo L."/>
        </authorList>
    </citation>
    <scope>NUCLEOTIDE SEQUENCE [LARGE SCALE GENOMIC DNA]</scope>
    <source>
        <strain evidence="15 16">CCTCC AB 208254</strain>
    </source>
</reference>
<dbReference type="Gene3D" id="6.10.340.10">
    <property type="match status" value="1"/>
</dbReference>
<comment type="catalytic activity">
    <reaction evidence="1">
        <text>ATP + protein L-histidine = ADP + protein N-phospho-L-histidine.</text>
        <dbReference type="EC" id="2.7.13.3"/>
    </reaction>
</comment>
<evidence type="ECO:0000256" key="3">
    <source>
        <dbReference type="ARBA" id="ARBA00012438"/>
    </source>
</evidence>
<proteinExistence type="predicted"/>
<dbReference type="Pfam" id="PF02518">
    <property type="entry name" value="HATPase_c"/>
    <property type="match status" value="1"/>
</dbReference>
<feature type="transmembrane region" description="Helical" evidence="12">
    <location>
        <begin position="294"/>
        <end position="313"/>
    </location>
</feature>
<keyword evidence="11 12" id="KW-0472">Membrane</keyword>
<dbReference type="InterPro" id="IPR050640">
    <property type="entry name" value="Bact_2-comp_sensor_kinase"/>
</dbReference>
<keyword evidence="4" id="KW-1003">Cell membrane</keyword>
<dbReference type="EMBL" id="SOMN01000040">
    <property type="protein sequence ID" value="TFE22778.1"/>
    <property type="molecule type" value="Genomic_DNA"/>
</dbReference>
<dbReference type="PANTHER" id="PTHR34220:SF7">
    <property type="entry name" value="SENSOR HISTIDINE KINASE YPDA"/>
    <property type="match status" value="1"/>
</dbReference>
<keyword evidence="6" id="KW-0808">Transferase</keyword>
<dbReference type="AlphaFoldDB" id="A0A4Y8LRV7"/>
<feature type="domain" description="Histidine kinase" evidence="13">
    <location>
        <begin position="479"/>
        <end position="596"/>
    </location>
</feature>
<evidence type="ECO:0000256" key="10">
    <source>
        <dbReference type="ARBA" id="ARBA00023012"/>
    </source>
</evidence>
<dbReference type="Proteomes" id="UP000297900">
    <property type="component" value="Unassembled WGS sequence"/>
</dbReference>
<dbReference type="InterPro" id="IPR003660">
    <property type="entry name" value="HAMP_dom"/>
</dbReference>
<dbReference type="Gene3D" id="3.30.565.10">
    <property type="entry name" value="Histidine kinase-like ATPase, C-terminal domain"/>
    <property type="match status" value="1"/>
</dbReference>
<evidence type="ECO:0000256" key="9">
    <source>
        <dbReference type="ARBA" id="ARBA00022840"/>
    </source>
</evidence>
<dbReference type="SMART" id="SM00387">
    <property type="entry name" value="HATPase_c"/>
    <property type="match status" value="1"/>
</dbReference>
<keyword evidence="9" id="KW-0067">ATP-binding</keyword>
<gene>
    <name evidence="15" type="ORF">E2980_20515</name>
</gene>
<dbReference type="RefSeq" id="WP_135154116.1">
    <property type="nucleotide sequence ID" value="NZ_SOMN01000040.1"/>
</dbReference>
<feature type="domain" description="HAMP" evidence="14">
    <location>
        <begin position="315"/>
        <end position="367"/>
    </location>
</feature>
<keyword evidence="8 15" id="KW-0418">Kinase</keyword>
<evidence type="ECO:0000259" key="14">
    <source>
        <dbReference type="PROSITE" id="PS50885"/>
    </source>
</evidence>
<evidence type="ECO:0000256" key="8">
    <source>
        <dbReference type="ARBA" id="ARBA00022777"/>
    </source>
</evidence>
<dbReference type="InterPro" id="IPR010559">
    <property type="entry name" value="Sig_transdc_His_kin_internal"/>
</dbReference>
<dbReference type="GO" id="GO:0005886">
    <property type="term" value="C:plasma membrane"/>
    <property type="evidence" value="ECO:0007669"/>
    <property type="project" value="UniProtKB-SubCell"/>
</dbReference>
<evidence type="ECO:0000256" key="2">
    <source>
        <dbReference type="ARBA" id="ARBA00004651"/>
    </source>
</evidence>
<dbReference type="Pfam" id="PF06580">
    <property type="entry name" value="His_kinase"/>
    <property type="match status" value="1"/>
</dbReference>
<dbReference type="SUPFAM" id="SSF158472">
    <property type="entry name" value="HAMP domain-like"/>
    <property type="match status" value="1"/>
</dbReference>